<dbReference type="Pfam" id="PF01408">
    <property type="entry name" value="GFO_IDH_MocA"/>
    <property type="match status" value="1"/>
</dbReference>
<dbReference type="EMBL" id="JBHSWV010000022">
    <property type="protein sequence ID" value="MFC6763805.1"/>
    <property type="molecule type" value="Genomic_DNA"/>
</dbReference>
<dbReference type="InterPro" id="IPR036291">
    <property type="entry name" value="NAD(P)-bd_dom_sf"/>
</dbReference>
<sequence>MSDRTVGIVGTGPHPDKSDHEGFSMGYRHARSYETVDGCRLTACSDVDPERAADFGDAFDLPNDRVFTDLEAMLDAAAPDIVSICTPPSAHVDLIETCASHDVVHAIHCEKPMAPTLAASRRLVDVCDDCGVQLTINLQNRCRDTAAEIKSVIDDGAIGDLERIEFGRRDLLQTGLHHIDLANYIMDDEPVEWVLGQIDYPEEHVWYTNMHVEAQSLGTWAYESGVHALCSTGAAMDMVGAQTNRFVGTDGEIEYQLADEYRIRTDETGEWRTVDVGDDPAQDRAMANVVSALSNGEEPISSGETALAATEIVFGIWESARRRGRVELPLELEDNPLEALVESGELPPDSR</sequence>
<proteinExistence type="predicted"/>
<dbReference type="Gene3D" id="3.40.50.720">
    <property type="entry name" value="NAD(P)-binding Rossmann-like Domain"/>
    <property type="match status" value="1"/>
</dbReference>
<reference evidence="3 4" key="1">
    <citation type="journal article" date="2019" name="Int. J. Syst. Evol. Microbiol.">
        <title>The Global Catalogue of Microorganisms (GCM) 10K type strain sequencing project: providing services to taxonomists for standard genome sequencing and annotation.</title>
        <authorList>
            <consortium name="The Broad Institute Genomics Platform"/>
            <consortium name="The Broad Institute Genome Sequencing Center for Infectious Disease"/>
            <person name="Wu L."/>
            <person name="Ma J."/>
        </authorList>
    </citation>
    <scope>NUCLEOTIDE SEQUENCE [LARGE SCALE GENOMIC DNA]</scope>
    <source>
        <strain evidence="3 4">LMG 29247</strain>
    </source>
</reference>
<dbReference type="AlphaFoldDB" id="A0ABD5SH17"/>
<dbReference type="SUPFAM" id="SSF55347">
    <property type="entry name" value="Glyceraldehyde-3-phosphate dehydrogenase-like, C-terminal domain"/>
    <property type="match status" value="1"/>
</dbReference>
<dbReference type="SUPFAM" id="SSF51735">
    <property type="entry name" value="NAD(P)-binding Rossmann-fold domains"/>
    <property type="match status" value="1"/>
</dbReference>
<organism evidence="3 4">
    <name type="scientific">Natrinema soli</name>
    <dbReference type="NCBI Taxonomy" id="1930624"/>
    <lineage>
        <taxon>Archaea</taxon>
        <taxon>Methanobacteriati</taxon>
        <taxon>Methanobacteriota</taxon>
        <taxon>Stenosarchaea group</taxon>
        <taxon>Halobacteria</taxon>
        <taxon>Halobacteriales</taxon>
        <taxon>Natrialbaceae</taxon>
        <taxon>Natrinema</taxon>
    </lineage>
</organism>
<evidence type="ECO:0000256" key="1">
    <source>
        <dbReference type="SAM" id="MobiDB-lite"/>
    </source>
</evidence>
<feature type="domain" description="Gfo/Idh/MocA-like oxidoreductase N-terminal" evidence="2">
    <location>
        <begin position="24"/>
        <end position="137"/>
    </location>
</feature>
<accession>A0ABD5SH17</accession>
<dbReference type="InterPro" id="IPR051450">
    <property type="entry name" value="Gfo/Idh/MocA_Oxidoreductases"/>
</dbReference>
<dbReference type="RefSeq" id="WP_273736905.1">
    <property type="nucleotide sequence ID" value="NZ_JAQIVI010000022.1"/>
</dbReference>
<keyword evidence="4" id="KW-1185">Reference proteome</keyword>
<dbReference type="PANTHER" id="PTHR43377">
    <property type="entry name" value="BILIVERDIN REDUCTASE A"/>
    <property type="match status" value="1"/>
</dbReference>
<dbReference type="InterPro" id="IPR000683">
    <property type="entry name" value="Gfo/Idh/MocA-like_OxRdtase_N"/>
</dbReference>
<comment type="caution">
    <text evidence="3">The sequence shown here is derived from an EMBL/GenBank/DDBJ whole genome shotgun (WGS) entry which is preliminary data.</text>
</comment>
<dbReference type="Proteomes" id="UP001596383">
    <property type="component" value="Unassembled WGS sequence"/>
</dbReference>
<evidence type="ECO:0000259" key="2">
    <source>
        <dbReference type="Pfam" id="PF01408"/>
    </source>
</evidence>
<gene>
    <name evidence="3" type="ORF">ACFQE6_01590</name>
</gene>
<name>A0ABD5SH17_9EURY</name>
<dbReference type="PANTHER" id="PTHR43377:SF1">
    <property type="entry name" value="BILIVERDIN REDUCTASE A"/>
    <property type="match status" value="1"/>
</dbReference>
<evidence type="ECO:0000313" key="3">
    <source>
        <dbReference type="EMBL" id="MFC6763805.1"/>
    </source>
</evidence>
<protein>
    <submittedName>
        <fullName evidence="3">Gfo/Idh/MocA family protein</fullName>
    </submittedName>
</protein>
<dbReference type="Gene3D" id="3.30.360.10">
    <property type="entry name" value="Dihydrodipicolinate Reductase, domain 2"/>
    <property type="match status" value="1"/>
</dbReference>
<feature type="region of interest" description="Disordered" evidence="1">
    <location>
        <begin position="1"/>
        <end position="21"/>
    </location>
</feature>
<evidence type="ECO:0000313" key="4">
    <source>
        <dbReference type="Proteomes" id="UP001596383"/>
    </source>
</evidence>